<name>A0ABW6VCB4_MICFU</name>
<comment type="caution">
    <text evidence="1">The sequence shown here is derived from an EMBL/GenBank/DDBJ whole genome shotgun (WGS) entry which is preliminary data.</text>
</comment>
<dbReference type="InterPro" id="IPR050267">
    <property type="entry name" value="Anti-sigma-factor_SerPK"/>
</dbReference>
<keyword evidence="1" id="KW-0547">Nucleotide-binding</keyword>
<dbReference type="InterPro" id="IPR036890">
    <property type="entry name" value="HATPase_C_sf"/>
</dbReference>
<dbReference type="SUPFAM" id="SSF55874">
    <property type="entry name" value="ATPase domain of HSP90 chaperone/DNA topoisomerase II/histidine kinase"/>
    <property type="match status" value="1"/>
</dbReference>
<dbReference type="RefSeq" id="WP_387343681.1">
    <property type="nucleotide sequence ID" value="NZ_JBIAXI010000013.1"/>
</dbReference>
<evidence type="ECO:0000313" key="1">
    <source>
        <dbReference type="EMBL" id="MFF4775464.1"/>
    </source>
</evidence>
<keyword evidence="1" id="KW-0067">ATP-binding</keyword>
<dbReference type="GO" id="GO:0005524">
    <property type="term" value="F:ATP binding"/>
    <property type="evidence" value="ECO:0007669"/>
    <property type="project" value="UniProtKB-KW"/>
</dbReference>
<gene>
    <name evidence="1" type="ORF">ACFY05_21660</name>
</gene>
<evidence type="ECO:0000313" key="2">
    <source>
        <dbReference type="Proteomes" id="UP001602119"/>
    </source>
</evidence>
<proteinExistence type="predicted"/>
<dbReference type="PANTHER" id="PTHR35526">
    <property type="entry name" value="ANTI-SIGMA-F FACTOR RSBW-RELATED"/>
    <property type="match status" value="1"/>
</dbReference>
<dbReference type="Proteomes" id="UP001602119">
    <property type="component" value="Unassembled WGS sequence"/>
</dbReference>
<dbReference type="EMBL" id="JBIAXI010000013">
    <property type="protein sequence ID" value="MFF4775464.1"/>
    <property type="molecule type" value="Genomic_DNA"/>
</dbReference>
<keyword evidence="2" id="KW-1185">Reference proteome</keyword>
<accession>A0ABW6VCB4</accession>
<dbReference type="Gene3D" id="3.30.565.10">
    <property type="entry name" value="Histidine kinase-like ATPase, C-terminal domain"/>
    <property type="match status" value="1"/>
</dbReference>
<sequence length="164" mass="17692">MNDQELQEFDEPRPGVIWTTVRLRRGAGEMLWWRVFPGKGDQVAPARKMVRALLEDTPRADDAEWVAAELISNALLHTRSGAQGGYFVVEVARNICVAKVLVYDLGGGGVPVFGQGFRPSEHGHGLRGVAALANRVGLEGDPATGHAVWAQLVLTVPDAVRTAS</sequence>
<protein>
    <submittedName>
        <fullName evidence="1">ATP-binding protein</fullName>
    </submittedName>
</protein>
<organism evidence="1 2">
    <name type="scientific">Microtetraspora fusca</name>
    <dbReference type="NCBI Taxonomy" id="1997"/>
    <lineage>
        <taxon>Bacteria</taxon>
        <taxon>Bacillati</taxon>
        <taxon>Actinomycetota</taxon>
        <taxon>Actinomycetes</taxon>
        <taxon>Streptosporangiales</taxon>
        <taxon>Streptosporangiaceae</taxon>
        <taxon>Microtetraspora</taxon>
    </lineage>
</organism>
<reference evidence="1 2" key="1">
    <citation type="submission" date="2024-10" db="EMBL/GenBank/DDBJ databases">
        <title>The Natural Products Discovery Center: Release of the First 8490 Sequenced Strains for Exploring Actinobacteria Biosynthetic Diversity.</title>
        <authorList>
            <person name="Kalkreuter E."/>
            <person name="Kautsar S.A."/>
            <person name="Yang D."/>
            <person name="Bader C.D."/>
            <person name="Teijaro C.N."/>
            <person name="Fluegel L."/>
            <person name="Davis C.M."/>
            <person name="Simpson J.R."/>
            <person name="Lauterbach L."/>
            <person name="Steele A.D."/>
            <person name="Gui C."/>
            <person name="Meng S."/>
            <person name="Li G."/>
            <person name="Viehrig K."/>
            <person name="Ye F."/>
            <person name="Su P."/>
            <person name="Kiefer A.F."/>
            <person name="Nichols A."/>
            <person name="Cepeda A.J."/>
            <person name="Yan W."/>
            <person name="Fan B."/>
            <person name="Jiang Y."/>
            <person name="Adhikari A."/>
            <person name="Zheng C.-J."/>
            <person name="Schuster L."/>
            <person name="Cowan T.M."/>
            <person name="Smanski M.J."/>
            <person name="Chevrette M.G."/>
            <person name="De Carvalho L.P.S."/>
            <person name="Shen B."/>
        </authorList>
    </citation>
    <scope>NUCLEOTIDE SEQUENCE [LARGE SCALE GENOMIC DNA]</scope>
    <source>
        <strain evidence="1 2">NPDC001281</strain>
    </source>
</reference>
<dbReference type="PANTHER" id="PTHR35526:SF3">
    <property type="entry name" value="ANTI-SIGMA-F FACTOR RSBW"/>
    <property type="match status" value="1"/>
</dbReference>